<dbReference type="EMBL" id="JACBZI010000001">
    <property type="protein sequence ID" value="NYI11444.1"/>
    <property type="molecule type" value="Genomic_DNA"/>
</dbReference>
<gene>
    <name evidence="2" type="ORF">BKA05_002959</name>
</gene>
<dbReference type="AlphaFoldDB" id="A0A7Y9YGX0"/>
<evidence type="ECO:0000256" key="1">
    <source>
        <dbReference type="SAM" id="MobiDB-lite"/>
    </source>
</evidence>
<dbReference type="Gene3D" id="2.120.10.30">
    <property type="entry name" value="TolB, C-terminal domain"/>
    <property type="match status" value="1"/>
</dbReference>
<dbReference type="InterPro" id="IPR050952">
    <property type="entry name" value="TRIM-NHL_E3_ligases"/>
</dbReference>
<accession>A0A7Y9YGX0</accession>
<feature type="region of interest" description="Disordered" evidence="1">
    <location>
        <begin position="454"/>
        <end position="479"/>
    </location>
</feature>
<dbReference type="RefSeq" id="WP_179532133.1">
    <property type="nucleotide sequence ID" value="NZ_BAAAPP010000008.1"/>
</dbReference>
<sequence>MAGALVATSTVASMTVGGLVPAAADDPPPAAATSSGPAGPIAVAVNSRGTSYAGFAQGRGLVRLGADGKARRPLAVPGENPVNGLAVDARDQLWVDDGERVSLLDRRGRLVRTFAHRPVLACPAEEGDARRYGDLALGPGAVYVADRCRATVSEYSRSGVLRATVVLPGGTPASGLAFLRAGQGRPDRLLVTVPDRARLLVFDASRFGDGARPLQVRKVRRVGGGERPQPTGVVADRFGQVVVADAANQVLLFLDGDNDFSLYRVRGVPGRGGSGVGRLRSPAALAQSGQDGSGMAGNLWVADTGNRRVQRFDVGSYTWFARTVRAPDVEPLAVTPQPCAGAVSVRVNAGEAWTRTPQVTVRVVAPADATGLTFLGSATPEPVALREDCDYDWLLAAGNTDVQVRIDGGARDGEVLSDRIGLDTQPPRVRSASVRWVRRDQRWELKVRAVDRAGPEGTTGASGISGAHTVLHSGRRNGSAGTVRVVDGRAVGHTRDGRSLAWVRVLDRAGNASDWVRVERR</sequence>
<organism evidence="2 3">
    <name type="scientific">Nocardioides marinus</name>
    <dbReference type="NCBI Taxonomy" id="374514"/>
    <lineage>
        <taxon>Bacteria</taxon>
        <taxon>Bacillati</taxon>
        <taxon>Actinomycetota</taxon>
        <taxon>Actinomycetes</taxon>
        <taxon>Propionibacteriales</taxon>
        <taxon>Nocardioidaceae</taxon>
        <taxon>Nocardioides</taxon>
    </lineage>
</organism>
<dbReference type="PANTHER" id="PTHR24104">
    <property type="entry name" value="E3 UBIQUITIN-PROTEIN LIGASE NHLRC1-RELATED"/>
    <property type="match status" value="1"/>
</dbReference>
<evidence type="ECO:0008006" key="4">
    <source>
        <dbReference type="Google" id="ProtNLM"/>
    </source>
</evidence>
<reference evidence="2 3" key="1">
    <citation type="submission" date="2020-07" db="EMBL/GenBank/DDBJ databases">
        <title>Sequencing the genomes of 1000 actinobacteria strains.</title>
        <authorList>
            <person name="Klenk H.-P."/>
        </authorList>
    </citation>
    <scope>NUCLEOTIDE SEQUENCE [LARGE SCALE GENOMIC DNA]</scope>
    <source>
        <strain evidence="2 3">DSM 18248</strain>
    </source>
</reference>
<comment type="caution">
    <text evidence="2">The sequence shown here is derived from an EMBL/GenBank/DDBJ whole genome shotgun (WGS) entry which is preliminary data.</text>
</comment>
<protein>
    <recommendedName>
        <fullName evidence="4">NHL repeat-containing protein</fullName>
    </recommendedName>
</protein>
<keyword evidence="3" id="KW-1185">Reference proteome</keyword>
<dbReference type="SUPFAM" id="SSF101898">
    <property type="entry name" value="NHL repeat"/>
    <property type="match status" value="1"/>
</dbReference>
<name>A0A7Y9YGX0_9ACTN</name>
<proteinExistence type="predicted"/>
<evidence type="ECO:0000313" key="3">
    <source>
        <dbReference type="Proteomes" id="UP000537326"/>
    </source>
</evidence>
<evidence type="ECO:0000313" key="2">
    <source>
        <dbReference type="EMBL" id="NYI11444.1"/>
    </source>
</evidence>
<dbReference type="Gene3D" id="2.40.10.500">
    <property type="match status" value="1"/>
</dbReference>
<dbReference type="InterPro" id="IPR011042">
    <property type="entry name" value="6-blade_b-propeller_TolB-like"/>
</dbReference>
<dbReference type="Proteomes" id="UP000537326">
    <property type="component" value="Unassembled WGS sequence"/>
</dbReference>